<proteinExistence type="predicted"/>
<evidence type="ECO:0000313" key="2">
    <source>
        <dbReference type="EMBL" id="CDZ86830.1"/>
    </source>
</evidence>
<dbReference type="eggNOG" id="COG3391">
    <property type="taxonomic scope" value="Bacteria"/>
</dbReference>
<accession>A0A098BF22</accession>
<dbReference type="InterPro" id="IPR011044">
    <property type="entry name" value="Quino_amine_DH_bsu"/>
</dbReference>
<reference evidence="2 3" key="1">
    <citation type="journal article" date="2014" name="Genome Announc.">
        <title>Draft Genome Sequence of Propane- and Butane-Oxidizing Actinobacterium Rhodococcus ruber IEGM 231.</title>
        <authorList>
            <person name="Ivshina I.B."/>
            <person name="Kuyukina M.S."/>
            <person name="Krivoruchko A.V."/>
            <person name="Barbe V."/>
            <person name="Fischer C."/>
        </authorList>
    </citation>
    <scope>NUCLEOTIDE SEQUENCE [LARGE SCALE GENOMIC DNA]</scope>
</reference>
<feature type="chain" id="PRO_5001933016" description="Lipoprotein" evidence="1">
    <location>
        <begin position="27"/>
        <end position="336"/>
    </location>
</feature>
<evidence type="ECO:0000313" key="3">
    <source>
        <dbReference type="Proteomes" id="UP000042997"/>
    </source>
</evidence>
<name>A0A098BF22_9NOCA</name>
<dbReference type="OrthoDB" id="4446106at2"/>
<dbReference type="SUPFAM" id="SSF50969">
    <property type="entry name" value="YVTN repeat-like/Quinoprotein amine dehydrogenase"/>
    <property type="match status" value="1"/>
</dbReference>
<dbReference type="Gene3D" id="2.130.10.10">
    <property type="entry name" value="YVTN repeat-like/Quinoprotein amine dehydrogenase"/>
    <property type="match status" value="1"/>
</dbReference>
<gene>
    <name evidence="2" type="ORF">RHRU231_110005</name>
</gene>
<dbReference type="AlphaFoldDB" id="A0A098BF22"/>
<dbReference type="InterPro" id="IPR015943">
    <property type="entry name" value="WD40/YVTN_repeat-like_dom_sf"/>
</dbReference>
<evidence type="ECO:0000256" key="1">
    <source>
        <dbReference type="SAM" id="SignalP"/>
    </source>
</evidence>
<keyword evidence="1" id="KW-0732">Signal</keyword>
<organism evidence="2 3">
    <name type="scientific">Rhodococcus ruber</name>
    <dbReference type="NCBI Taxonomy" id="1830"/>
    <lineage>
        <taxon>Bacteria</taxon>
        <taxon>Bacillati</taxon>
        <taxon>Actinomycetota</taxon>
        <taxon>Actinomycetes</taxon>
        <taxon>Mycobacteriales</taxon>
        <taxon>Nocardiaceae</taxon>
        <taxon>Rhodococcus</taxon>
    </lineage>
</organism>
<evidence type="ECO:0008006" key="4">
    <source>
        <dbReference type="Google" id="ProtNLM"/>
    </source>
</evidence>
<dbReference type="Proteomes" id="UP000042997">
    <property type="component" value="Unassembled WGS sequence"/>
</dbReference>
<dbReference type="PROSITE" id="PS51257">
    <property type="entry name" value="PROKAR_LIPOPROTEIN"/>
    <property type="match status" value="1"/>
</dbReference>
<dbReference type="RefSeq" id="WP_040269713.1">
    <property type="nucleotide sequence ID" value="NZ_CP129899.1"/>
</dbReference>
<dbReference type="EMBL" id="CCSD01000013">
    <property type="protein sequence ID" value="CDZ86830.1"/>
    <property type="molecule type" value="Genomic_DNA"/>
</dbReference>
<protein>
    <recommendedName>
        <fullName evidence="4">Lipoprotein</fullName>
    </recommendedName>
</protein>
<feature type="signal peptide" evidence="1">
    <location>
        <begin position="1"/>
        <end position="26"/>
    </location>
</feature>
<sequence>MGRPAARATAAAVGFALALVTGCSSSSGGDSLPTIDPATPAVAPEPAVPPAGTVQALGRAVEALAVDPGTSTVAALAGDGSRLLLLRAADPAAAPREVTLPAAAATVLAGVDGEVLAPGAGVVTRVDVRSGAVTEVPVDGDARAAAVLADGRLAVGTADGVIHLVDPASGATQTVPGLASVDALAAVGTELAALDRRQTSLTEVDVADGDLGLALRAGEGATQLATDPLGRVLVTDTRGGELHVYTLDPLVLRQRYPVPNAPYGVAYDSANDLVWVTSTGSNEVVGYDLSTGIPQERGRYATVRQPNSVVVDTAGAVLVIGSGTGDGLQRIPIGGV</sequence>